<keyword evidence="3" id="KW-1185">Reference proteome</keyword>
<evidence type="ECO:0000256" key="1">
    <source>
        <dbReference type="SAM" id="Phobius"/>
    </source>
</evidence>
<gene>
    <name evidence="2" type="ORF">BCR43DRAFT_199823</name>
</gene>
<organism evidence="2 3">
    <name type="scientific">Syncephalastrum racemosum</name>
    <name type="common">Filamentous fungus</name>
    <dbReference type="NCBI Taxonomy" id="13706"/>
    <lineage>
        <taxon>Eukaryota</taxon>
        <taxon>Fungi</taxon>
        <taxon>Fungi incertae sedis</taxon>
        <taxon>Mucoromycota</taxon>
        <taxon>Mucoromycotina</taxon>
        <taxon>Mucoromycetes</taxon>
        <taxon>Mucorales</taxon>
        <taxon>Syncephalastraceae</taxon>
        <taxon>Syncephalastrum</taxon>
    </lineage>
</organism>
<dbReference type="InParanoid" id="A0A1X2HHP8"/>
<accession>A0A1X2HHP8</accession>
<feature type="transmembrane region" description="Helical" evidence="1">
    <location>
        <begin position="43"/>
        <end position="63"/>
    </location>
</feature>
<sequence length="103" mass="10537">MSFATVTNLLEMFDMASILGVETDALANMGTVAADGHERGRGAGLGAGSMSLLVASLGLVLVVDIRGQTDGRALLAYTRHVFHSIAVVTAKTGRGTVLMSSGT</sequence>
<dbReference type="AlphaFoldDB" id="A0A1X2HHP8"/>
<keyword evidence="1" id="KW-0472">Membrane</keyword>
<name>A0A1X2HHP8_SYNRA</name>
<keyword evidence="1" id="KW-1133">Transmembrane helix</keyword>
<protein>
    <submittedName>
        <fullName evidence="2">Uncharacterized protein</fullName>
    </submittedName>
</protein>
<dbReference type="EMBL" id="MCGN01000003">
    <property type="protein sequence ID" value="ORY98623.1"/>
    <property type="molecule type" value="Genomic_DNA"/>
</dbReference>
<evidence type="ECO:0000313" key="3">
    <source>
        <dbReference type="Proteomes" id="UP000242180"/>
    </source>
</evidence>
<comment type="caution">
    <text evidence="2">The sequence shown here is derived from an EMBL/GenBank/DDBJ whole genome shotgun (WGS) entry which is preliminary data.</text>
</comment>
<evidence type="ECO:0000313" key="2">
    <source>
        <dbReference type="EMBL" id="ORY98623.1"/>
    </source>
</evidence>
<proteinExistence type="predicted"/>
<keyword evidence="1" id="KW-0812">Transmembrane</keyword>
<reference evidence="2 3" key="1">
    <citation type="submission" date="2016-07" db="EMBL/GenBank/DDBJ databases">
        <title>Pervasive Adenine N6-methylation of Active Genes in Fungi.</title>
        <authorList>
            <consortium name="DOE Joint Genome Institute"/>
            <person name="Mondo S.J."/>
            <person name="Dannebaum R.O."/>
            <person name="Kuo R.C."/>
            <person name="Labutti K."/>
            <person name="Haridas S."/>
            <person name="Kuo A."/>
            <person name="Salamov A."/>
            <person name="Ahrendt S.R."/>
            <person name="Lipzen A."/>
            <person name="Sullivan W."/>
            <person name="Andreopoulos W.B."/>
            <person name="Clum A."/>
            <person name="Lindquist E."/>
            <person name="Daum C."/>
            <person name="Ramamoorthy G.K."/>
            <person name="Gryganskyi A."/>
            <person name="Culley D."/>
            <person name="Magnuson J.K."/>
            <person name="James T.Y."/>
            <person name="O'Malley M.A."/>
            <person name="Stajich J.E."/>
            <person name="Spatafora J.W."/>
            <person name="Visel A."/>
            <person name="Grigoriev I.V."/>
        </authorList>
    </citation>
    <scope>NUCLEOTIDE SEQUENCE [LARGE SCALE GENOMIC DNA]</scope>
    <source>
        <strain evidence="2 3">NRRL 2496</strain>
    </source>
</reference>
<dbReference type="Proteomes" id="UP000242180">
    <property type="component" value="Unassembled WGS sequence"/>
</dbReference>